<evidence type="ECO:0000313" key="1">
    <source>
        <dbReference type="EMBL" id="DAF92379.1"/>
    </source>
</evidence>
<protein>
    <submittedName>
        <fullName evidence="1">Uncharacterized protein</fullName>
    </submittedName>
</protein>
<proteinExistence type="predicted"/>
<reference evidence="1" key="1">
    <citation type="journal article" date="2021" name="Proc. Natl. Acad. Sci. U.S.A.">
        <title>A Catalog of Tens of Thousands of Viruses from Human Metagenomes Reveals Hidden Associations with Chronic Diseases.</title>
        <authorList>
            <person name="Tisza M.J."/>
            <person name="Buck C.B."/>
        </authorList>
    </citation>
    <scope>NUCLEOTIDE SEQUENCE</scope>
    <source>
        <strain evidence="1">CtOpw2</strain>
    </source>
</reference>
<accession>A0A8S5UD76</accession>
<dbReference type="EMBL" id="BK016065">
    <property type="protein sequence ID" value="DAF92379.1"/>
    <property type="molecule type" value="Genomic_DNA"/>
</dbReference>
<organism evidence="1">
    <name type="scientific">Myoviridae sp. ctOpw2</name>
    <dbReference type="NCBI Taxonomy" id="2825093"/>
    <lineage>
        <taxon>Viruses</taxon>
        <taxon>Duplodnaviria</taxon>
        <taxon>Heunggongvirae</taxon>
        <taxon>Uroviricota</taxon>
        <taxon>Caudoviricetes</taxon>
    </lineage>
</organism>
<name>A0A8S5UD76_9CAUD</name>
<sequence>MDEQEKAFVIAAIKIKIENDKKKERELKSKIH</sequence>